<evidence type="ECO:0000313" key="6">
    <source>
        <dbReference type="EMBL" id="OIR05183.1"/>
    </source>
</evidence>
<gene>
    <name evidence="6" type="ORF">GALL_127410</name>
</gene>
<dbReference type="Gene3D" id="1.20.1440.20">
    <property type="entry name" value="LemA-like domain"/>
    <property type="match status" value="1"/>
</dbReference>
<evidence type="ECO:0000256" key="1">
    <source>
        <dbReference type="ARBA" id="ARBA00004167"/>
    </source>
</evidence>
<dbReference type="InterPro" id="IPR023353">
    <property type="entry name" value="LemA-like_dom_sf"/>
</dbReference>
<dbReference type="PANTHER" id="PTHR34478">
    <property type="entry name" value="PROTEIN LEMA"/>
    <property type="match status" value="1"/>
</dbReference>
<dbReference type="Pfam" id="PF04011">
    <property type="entry name" value="LemA"/>
    <property type="match status" value="1"/>
</dbReference>
<comment type="subcellular location">
    <subcellularLocation>
        <location evidence="1">Membrane</location>
        <topology evidence="1">Single-pass membrane protein</topology>
    </subcellularLocation>
</comment>
<evidence type="ECO:0000256" key="4">
    <source>
        <dbReference type="ARBA" id="ARBA00022989"/>
    </source>
</evidence>
<keyword evidence="4" id="KW-1133">Transmembrane helix</keyword>
<proteinExistence type="inferred from homology"/>
<dbReference type="EMBL" id="MLJW01000052">
    <property type="protein sequence ID" value="OIR05183.1"/>
    <property type="molecule type" value="Genomic_DNA"/>
</dbReference>
<dbReference type="InterPro" id="IPR007156">
    <property type="entry name" value="MamQ_LemA"/>
</dbReference>
<dbReference type="PANTHER" id="PTHR34478:SF2">
    <property type="entry name" value="MEMBRANE PROTEIN"/>
    <property type="match status" value="1"/>
</dbReference>
<evidence type="ECO:0000256" key="5">
    <source>
        <dbReference type="ARBA" id="ARBA00023136"/>
    </source>
</evidence>
<keyword evidence="3" id="KW-0812">Transmembrane</keyword>
<reference evidence="6" key="1">
    <citation type="submission" date="2016-10" db="EMBL/GenBank/DDBJ databases">
        <title>Sequence of Gallionella enrichment culture.</title>
        <authorList>
            <person name="Poehlein A."/>
            <person name="Muehling M."/>
            <person name="Daniel R."/>
        </authorList>
    </citation>
    <scope>NUCLEOTIDE SEQUENCE</scope>
</reference>
<evidence type="ECO:0000256" key="3">
    <source>
        <dbReference type="ARBA" id="ARBA00022692"/>
    </source>
</evidence>
<dbReference type="GO" id="GO:0016020">
    <property type="term" value="C:membrane"/>
    <property type="evidence" value="ECO:0007669"/>
    <property type="project" value="UniProtKB-SubCell"/>
</dbReference>
<organism evidence="6">
    <name type="scientific">mine drainage metagenome</name>
    <dbReference type="NCBI Taxonomy" id="410659"/>
    <lineage>
        <taxon>unclassified sequences</taxon>
        <taxon>metagenomes</taxon>
        <taxon>ecological metagenomes</taxon>
    </lineage>
</organism>
<comment type="similarity">
    <text evidence="2">Belongs to the LemA family.</text>
</comment>
<dbReference type="SUPFAM" id="SSF140478">
    <property type="entry name" value="LemA-like"/>
    <property type="match status" value="1"/>
</dbReference>
<name>A0A1J5SA20_9ZZZZ</name>
<dbReference type="AlphaFoldDB" id="A0A1J5SA20"/>
<protein>
    <submittedName>
        <fullName evidence="6">LemA family protein</fullName>
    </submittedName>
</protein>
<evidence type="ECO:0000256" key="2">
    <source>
        <dbReference type="ARBA" id="ARBA00008854"/>
    </source>
</evidence>
<comment type="caution">
    <text evidence="6">The sequence shown here is derived from an EMBL/GenBank/DDBJ whole genome shotgun (WGS) entry which is preliminary data.</text>
</comment>
<accession>A0A1J5SA20</accession>
<sequence length="204" mass="21982">MKAFLIALGVVVVGIIALGAVAVSGYNSLVTKEQSVDAQWAQVQNVYQRRADLIPNLVQTVSGAANFEKSTLVEVTNARASVGRLTINASKAPATAAQLQAFDQAQGQLSSALSRLMVVSERYPQLTATANFRDLQAQLEGTENRIAVERRRFNEAVLSYDASIKTVPAVFFAAALGFKEKPYFAAAPTAQTPPQVKFDFSDKK</sequence>
<keyword evidence="5" id="KW-0472">Membrane</keyword>